<name>A0A518GVL5_9BACT</name>
<evidence type="ECO:0000256" key="6">
    <source>
        <dbReference type="SAM" id="Phobius"/>
    </source>
</evidence>
<evidence type="ECO:0000256" key="1">
    <source>
        <dbReference type="ARBA" id="ARBA00004141"/>
    </source>
</evidence>
<gene>
    <name evidence="7" type="ORF">ElP_04340</name>
</gene>
<proteinExistence type="inferred from homology"/>
<keyword evidence="3 6" id="KW-0812">Transmembrane</keyword>
<evidence type="ECO:0000256" key="3">
    <source>
        <dbReference type="ARBA" id="ARBA00022692"/>
    </source>
</evidence>
<organism evidence="7 8">
    <name type="scientific">Tautonia plasticadhaerens</name>
    <dbReference type="NCBI Taxonomy" id="2527974"/>
    <lineage>
        <taxon>Bacteria</taxon>
        <taxon>Pseudomonadati</taxon>
        <taxon>Planctomycetota</taxon>
        <taxon>Planctomycetia</taxon>
        <taxon>Isosphaerales</taxon>
        <taxon>Isosphaeraceae</taxon>
        <taxon>Tautonia</taxon>
    </lineage>
</organism>
<accession>A0A518GVL5</accession>
<feature type="transmembrane region" description="Helical" evidence="6">
    <location>
        <begin position="171"/>
        <end position="193"/>
    </location>
</feature>
<dbReference type="Proteomes" id="UP000317835">
    <property type="component" value="Chromosome"/>
</dbReference>
<feature type="transmembrane region" description="Helical" evidence="6">
    <location>
        <begin position="228"/>
        <end position="250"/>
    </location>
</feature>
<feature type="transmembrane region" description="Helical" evidence="6">
    <location>
        <begin position="297"/>
        <end position="314"/>
    </location>
</feature>
<dbReference type="RefSeq" id="WP_145266815.1">
    <property type="nucleotide sequence ID" value="NZ_CP036426.1"/>
</dbReference>
<dbReference type="KEGG" id="tpla:ElP_04340"/>
<protein>
    <submittedName>
        <fullName evidence="7">Putative inner membrane protein</fullName>
    </submittedName>
</protein>
<dbReference type="InterPro" id="IPR002549">
    <property type="entry name" value="AI-2E-like"/>
</dbReference>
<sequence length="389" mass="41119">MTDDSSPNPRGGSPRRTPPIPFLVLAGVVVAVTILFYQVIRPLALPLFLAAVIALLAHPLHARLTDRLGGRASLSAGIITLLILLVLVGPLGTAVGMAVSELRSVVEHFREGLAAGEDWRVLVAQDLDPRLADAIGRVERLIPLDADELREKALTIGAEGGEVLYRRSLGLLGSLPGLVLGLVMFLIALFFFLRDGSQMILGWEELTPMNAEHDRLIRGEFARVCRGVVLGTLAAAVAQGVLLGLGLFAIDLIAGTGIGRWTFLLSLLTVAFSMVPFLGAAAIWAPTALLMFSEGHPAAAVVLAVYGAVVVSLSDNLVKVLVIGETAGMHPLLVFVSVFGGIQLVGFLGIFVGPIVAAVLFTLLRILRREIVSLNRPASGRGLDRPEAG</sequence>
<reference evidence="7 8" key="1">
    <citation type="submission" date="2019-02" db="EMBL/GenBank/DDBJ databases">
        <title>Deep-cultivation of Planctomycetes and their phenomic and genomic characterization uncovers novel biology.</title>
        <authorList>
            <person name="Wiegand S."/>
            <person name="Jogler M."/>
            <person name="Boedeker C."/>
            <person name="Pinto D."/>
            <person name="Vollmers J."/>
            <person name="Rivas-Marin E."/>
            <person name="Kohn T."/>
            <person name="Peeters S.H."/>
            <person name="Heuer A."/>
            <person name="Rast P."/>
            <person name="Oberbeckmann S."/>
            <person name="Bunk B."/>
            <person name="Jeske O."/>
            <person name="Meyerdierks A."/>
            <person name="Storesund J.E."/>
            <person name="Kallscheuer N."/>
            <person name="Luecker S."/>
            <person name="Lage O.M."/>
            <person name="Pohl T."/>
            <person name="Merkel B.J."/>
            <person name="Hornburger P."/>
            <person name="Mueller R.-W."/>
            <person name="Bruemmer F."/>
            <person name="Labrenz M."/>
            <person name="Spormann A.M."/>
            <person name="Op den Camp H."/>
            <person name="Overmann J."/>
            <person name="Amann R."/>
            <person name="Jetten M.S.M."/>
            <person name="Mascher T."/>
            <person name="Medema M.H."/>
            <person name="Devos D.P."/>
            <person name="Kaster A.-K."/>
            <person name="Ovreas L."/>
            <person name="Rohde M."/>
            <person name="Galperin M.Y."/>
            <person name="Jogler C."/>
        </authorList>
    </citation>
    <scope>NUCLEOTIDE SEQUENCE [LARGE SCALE GENOMIC DNA]</scope>
    <source>
        <strain evidence="7 8">ElP</strain>
    </source>
</reference>
<dbReference type="AlphaFoldDB" id="A0A518GVL5"/>
<keyword evidence="5 6" id="KW-0472">Membrane</keyword>
<dbReference type="Pfam" id="PF01594">
    <property type="entry name" value="AI-2E_transport"/>
    <property type="match status" value="1"/>
</dbReference>
<evidence type="ECO:0000256" key="4">
    <source>
        <dbReference type="ARBA" id="ARBA00022989"/>
    </source>
</evidence>
<evidence type="ECO:0000313" key="8">
    <source>
        <dbReference type="Proteomes" id="UP000317835"/>
    </source>
</evidence>
<comment type="similarity">
    <text evidence="2">Belongs to the autoinducer-2 exporter (AI-2E) (TC 2.A.86) family.</text>
</comment>
<feature type="transmembrane region" description="Helical" evidence="6">
    <location>
        <begin position="334"/>
        <end position="367"/>
    </location>
</feature>
<dbReference type="GO" id="GO:0016020">
    <property type="term" value="C:membrane"/>
    <property type="evidence" value="ECO:0007669"/>
    <property type="project" value="UniProtKB-SubCell"/>
</dbReference>
<evidence type="ECO:0000256" key="2">
    <source>
        <dbReference type="ARBA" id="ARBA00009773"/>
    </source>
</evidence>
<dbReference type="OrthoDB" id="9815028at2"/>
<feature type="transmembrane region" description="Helical" evidence="6">
    <location>
        <begin position="43"/>
        <end position="62"/>
    </location>
</feature>
<feature type="transmembrane region" description="Helical" evidence="6">
    <location>
        <begin position="20"/>
        <end position="37"/>
    </location>
</feature>
<dbReference type="EMBL" id="CP036426">
    <property type="protein sequence ID" value="QDV32599.1"/>
    <property type="molecule type" value="Genomic_DNA"/>
</dbReference>
<evidence type="ECO:0000256" key="5">
    <source>
        <dbReference type="ARBA" id="ARBA00023136"/>
    </source>
</evidence>
<dbReference type="PANTHER" id="PTHR21716:SF4">
    <property type="entry name" value="TRANSMEMBRANE PROTEIN 245"/>
    <property type="match status" value="1"/>
</dbReference>
<dbReference type="PANTHER" id="PTHR21716">
    <property type="entry name" value="TRANSMEMBRANE PROTEIN"/>
    <property type="match status" value="1"/>
</dbReference>
<keyword evidence="4 6" id="KW-1133">Transmembrane helix</keyword>
<feature type="transmembrane region" description="Helical" evidence="6">
    <location>
        <begin position="74"/>
        <end position="99"/>
    </location>
</feature>
<comment type="subcellular location">
    <subcellularLocation>
        <location evidence="1">Membrane</location>
        <topology evidence="1">Multi-pass membrane protein</topology>
    </subcellularLocation>
</comment>
<keyword evidence="8" id="KW-1185">Reference proteome</keyword>
<feature type="transmembrane region" description="Helical" evidence="6">
    <location>
        <begin position="262"/>
        <end position="285"/>
    </location>
</feature>
<evidence type="ECO:0000313" key="7">
    <source>
        <dbReference type="EMBL" id="QDV32599.1"/>
    </source>
</evidence>